<evidence type="ECO:0000313" key="3">
    <source>
        <dbReference type="Proteomes" id="UP000294829"/>
    </source>
</evidence>
<reference evidence="2 3" key="1">
    <citation type="submission" date="2019-03" db="EMBL/GenBank/DDBJ databases">
        <title>Sapientia aquatica gen. nov., sp. nov., isolated from a crater lake.</title>
        <authorList>
            <person name="Felfoldi T."/>
            <person name="Szabo A."/>
            <person name="Toth E."/>
            <person name="Schumann P."/>
            <person name="Keki Z."/>
            <person name="Marialigeti K."/>
            <person name="Mathe I."/>
        </authorList>
    </citation>
    <scope>NUCLEOTIDE SEQUENCE [LARGE SCALE GENOMIC DNA]</scope>
    <source>
        <strain evidence="2 3">SA-152</strain>
    </source>
</reference>
<evidence type="ECO:0000259" key="1">
    <source>
        <dbReference type="Pfam" id="PF00535"/>
    </source>
</evidence>
<dbReference type="Pfam" id="PF00535">
    <property type="entry name" value="Glycos_transf_2"/>
    <property type="match status" value="1"/>
</dbReference>
<dbReference type="Proteomes" id="UP000294829">
    <property type="component" value="Unassembled WGS sequence"/>
</dbReference>
<feature type="domain" description="Glycosyltransferase 2-like" evidence="1">
    <location>
        <begin position="27"/>
        <end position="170"/>
    </location>
</feature>
<dbReference type="Gene3D" id="3.90.550.10">
    <property type="entry name" value="Spore Coat Polysaccharide Biosynthesis Protein SpsA, Chain A"/>
    <property type="match status" value="1"/>
</dbReference>
<dbReference type="InterPro" id="IPR001173">
    <property type="entry name" value="Glyco_trans_2-like"/>
</dbReference>
<dbReference type="InterPro" id="IPR050834">
    <property type="entry name" value="Glycosyltransf_2"/>
</dbReference>
<protein>
    <submittedName>
        <fullName evidence="2">Glycosyltransferase</fullName>
    </submittedName>
</protein>
<sequence length="325" mass="35959">MMNQVNTNPDEQDSESDFGLDVSVDVSVIIPAFNAASTIARAIDSVTQQKIDSLEIIIIDDGSSDGTVDLCIALANNNPAIRLLRMPRNGGVSAARNMGIRAAKGKYLAFLDADDIWLEGKLSKQLAAITSDDSIALVSCNSKFVSESGDFLKEGHINRPPVEGTDAWKTLLIYNFLPTPTVLTRRNLVVDLGGFDESLQVGEDLDLWIKLALIGKVRVLKDILIHYYDSAGSLMKRHHAQSQSIVFPMLEKHLIAQQDKLSTKEIRNIRGQHSFQTGCNLFFSDEYLASIPVFFNALTQGTRPIKSFLYIPRALLMLVYSKLRS</sequence>
<dbReference type="PANTHER" id="PTHR43685:SF2">
    <property type="entry name" value="GLYCOSYLTRANSFERASE 2-LIKE DOMAIN-CONTAINING PROTEIN"/>
    <property type="match status" value="1"/>
</dbReference>
<organism evidence="2 3">
    <name type="scientific">Sapientia aquatica</name>
    <dbReference type="NCBI Taxonomy" id="1549640"/>
    <lineage>
        <taxon>Bacteria</taxon>
        <taxon>Pseudomonadati</taxon>
        <taxon>Pseudomonadota</taxon>
        <taxon>Betaproteobacteria</taxon>
        <taxon>Burkholderiales</taxon>
        <taxon>Oxalobacteraceae</taxon>
        <taxon>Sapientia</taxon>
    </lineage>
</organism>
<keyword evidence="2" id="KW-0808">Transferase</keyword>
<proteinExistence type="predicted"/>
<dbReference type="RefSeq" id="WP_133328800.1">
    <property type="nucleotide sequence ID" value="NZ_SMYL01000005.1"/>
</dbReference>
<name>A0A4R5W0V4_9BURK</name>
<comment type="caution">
    <text evidence="2">The sequence shown here is derived from an EMBL/GenBank/DDBJ whole genome shotgun (WGS) entry which is preliminary data.</text>
</comment>
<dbReference type="InterPro" id="IPR029044">
    <property type="entry name" value="Nucleotide-diphossugar_trans"/>
</dbReference>
<dbReference type="SUPFAM" id="SSF53448">
    <property type="entry name" value="Nucleotide-diphospho-sugar transferases"/>
    <property type="match status" value="1"/>
</dbReference>
<dbReference type="OrthoDB" id="9798249at2"/>
<gene>
    <name evidence="2" type="ORF">E2I14_12085</name>
</gene>
<dbReference type="PANTHER" id="PTHR43685">
    <property type="entry name" value="GLYCOSYLTRANSFERASE"/>
    <property type="match status" value="1"/>
</dbReference>
<evidence type="ECO:0000313" key="2">
    <source>
        <dbReference type="EMBL" id="TDK65671.1"/>
    </source>
</evidence>
<accession>A0A4R5W0V4</accession>
<keyword evidence="3" id="KW-1185">Reference proteome</keyword>
<dbReference type="GO" id="GO:0016740">
    <property type="term" value="F:transferase activity"/>
    <property type="evidence" value="ECO:0007669"/>
    <property type="project" value="UniProtKB-KW"/>
</dbReference>
<dbReference type="EMBL" id="SMYL01000005">
    <property type="protein sequence ID" value="TDK65671.1"/>
    <property type="molecule type" value="Genomic_DNA"/>
</dbReference>
<dbReference type="AlphaFoldDB" id="A0A4R5W0V4"/>